<comment type="caution">
    <text evidence="1">The sequence shown here is derived from an EMBL/GenBank/DDBJ whole genome shotgun (WGS) entry which is preliminary data.</text>
</comment>
<reference evidence="1 2" key="1">
    <citation type="submission" date="2023-08" db="EMBL/GenBank/DDBJ databases">
        <title>Nocardioides seae sp. nov., a bacterium isolated from a soil.</title>
        <authorList>
            <person name="Wang X."/>
        </authorList>
    </citation>
    <scope>NUCLEOTIDE SEQUENCE [LARGE SCALE GENOMIC DNA]</scope>
    <source>
        <strain evidence="1 2">YZH12</strain>
    </source>
</reference>
<dbReference type="EMBL" id="JAVYII010000002">
    <property type="protein sequence ID" value="MDT9592293.1"/>
    <property type="molecule type" value="Genomic_DNA"/>
</dbReference>
<accession>A0ABU3PST1</accession>
<protein>
    <recommendedName>
        <fullName evidence="3">PPE domain-containing protein</fullName>
    </recommendedName>
</protein>
<gene>
    <name evidence="1" type="ORF">RDV89_04405</name>
</gene>
<evidence type="ECO:0000313" key="2">
    <source>
        <dbReference type="Proteomes" id="UP001268542"/>
    </source>
</evidence>
<sequence>MAEDLQATWVTLQDARDEWDQVADGLDGAWHRLHGASLADLDPAVAAASEAFRETWVDEVKRTAQSAQAHSEALDDAVRAYGAVDDVTFEQLRTLLPWEYRGSTLYVPPPTPAGP</sequence>
<dbReference type="RefSeq" id="WP_315731674.1">
    <property type="nucleotide sequence ID" value="NZ_JAVYII010000002.1"/>
</dbReference>
<proteinExistence type="predicted"/>
<organism evidence="1 2">
    <name type="scientific">Nocardioides imazamoxiresistens</name>
    <dbReference type="NCBI Taxonomy" id="3231893"/>
    <lineage>
        <taxon>Bacteria</taxon>
        <taxon>Bacillati</taxon>
        <taxon>Actinomycetota</taxon>
        <taxon>Actinomycetes</taxon>
        <taxon>Propionibacteriales</taxon>
        <taxon>Nocardioidaceae</taxon>
        <taxon>Nocardioides</taxon>
    </lineage>
</organism>
<name>A0ABU3PST1_9ACTN</name>
<evidence type="ECO:0000313" key="1">
    <source>
        <dbReference type="EMBL" id="MDT9592293.1"/>
    </source>
</evidence>
<keyword evidence="2" id="KW-1185">Reference proteome</keyword>
<dbReference type="Proteomes" id="UP001268542">
    <property type="component" value="Unassembled WGS sequence"/>
</dbReference>
<evidence type="ECO:0008006" key="3">
    <source>
        <dbReference type="Google" id="ProtNLM"/>
    </source>
</evidence>